<evidence type="ECO:0000313" key="2">
    <source>
        <dbReference type="EMBL" id="AGC71710.1"/>
    </source>
</evidence>
<organism evidence="2">
    <name type="scientific">uncultured bacterium A1Q1_fos_300</name>
    <dbReference type="NCBI Taxonomy" id="1256571"/>
    <lineage>
        <taxon>Bacteria</taxon>
        <taxon>environmental samples</taxon>
    </lineage>
</organism>
<dbReference type="InterPro" id="IPR016709">
    <property type="entry name" value="HadA-like"/>
</dbReference>
<evidence type="ECO:0000259" key="1">
    <source>
        <dbReference type="Pfam" id="PF13452"/>
    </source>
</evidence>
<dbReference type="SUPFAM" id="SSF54637">
    <property type="entry name" value="Thioesterase/thiol ester dehydrase-isomerase"/>
    <property type="match status" value="1"/>
</dbReference>
<name>L7VZU5_9BACT</name>
<proteinExistence type="predicted"/>
<dbReference type="AlphaFoldDB" id="L7VZU5"/>
<dbReference type="Pfam" id="PF13452">
    <property type="entry name" value="FAS1_DH_region"/>
    <property type="match status" value="1"/>
</dbReference>
<dbReference type="PIRSF" id="PIRSF018072">
    <property type="entry name" value="UCP018072"/>
    <property type="match status" value="1"/>
</dbReference>
<protein>
    <recommendedName>
        <fullName evidence="1">FAS1-like dehydratase domain-containing protein</fullName>
    </recommendedName>
</protein>
<dbReference type="Gene3D" id="3.10.129.10">
    <property type="entry name" value="Hotdog Thioesterase"/>
    <property type="match status" value="1"/>
</dbReference>
<dbReference type="EMBL" id="JX649880">
    <property type="protein sequence ID" value="AGC71710.1"/>
    <property type="molecule type" value="Genomic_DNA"/>
</dbReference>
<sequence length="161" mass="18283">MTARFRTQFQPMAELSKDIVGRKMEPFTFTVERGKVKEFLQAIGETNAIYHDVSAAKAAGYTDTPVPLTFQTAFTFWGYGDKFWSDLDSFGIDTKRLLHMKEEYTYLEPIYPGTTVSCQVEVIDVKVGKMNMVTFKNTYSDGKGKVFIEAEMAIVIRPEGM</sequence>
<dbReference type="InterPro" id="IPR039569">
    <property type="entry name" value="FAS1-like_DH_region"/>
</dbReference>
<accession>L7VZU5</accession>
<dbReference type="CDD" id="cd03441">
    <property type="entry name" value="R_hydratase_like"/>
    <property type="match status" value="1"/>
</dbReference>
<reference evidence="2" key="1">
    <citation type="submission" date="2012-09" db="EMBL/GenBank/DDBJ databases">
        <title>Metagenomic Characterization of a Microbial Community in Wastewater Detects High Levels of Antibiotic Resistance.</title>
        <authorList>
            <person name="Abrams M."/>
            <person name="Caldwell A."/>
            <person name="Vandaei E."/>
            <person name="Lee W."/>
            <person name="Perrott J."/>
            <person name="Khan S.Y."/>
            <person name="Ta J."/>
            <person name="Romero D."/>
            <person name="Nguyen V."/>
            <person name="Pourmand N."/>
            <person name="Ouverney C.C."/>
        </authorList>
    </citation>
    <scope>NUCLEOTIDE SEQUENCE</scope>
</reference>
<feature type="domain" description="FAS1-like dehydratase" evidence="1">
    <location>
        <begin position="19"/>
        <end position="146"/>
    </location>
</feature>
<dbReference type="InterPro" id="IPR029069">
    <property type="entry name" value="HotDog_dom_sf"/>
</dbReference>